<gene>
    <name evidence="1" type="ORF">CA12_12510</name>
</gene>
<dbReference type="KEGG" id="acaf:CA12_12510"/>
<protein>
    <recommendedName>
        <fullName evidence="3">Carboxypeptidase regulatory-like domain-containing protein</fullName>
    </recommendedName>
</protein>
<dbReference type="AlphaFoldDB" id="A0A517P719"/>
<evidence type="ECO:0008006" key="3">
    <source>
        <dbReference type="Google" id="ProtNLM"/>
    </source>
</evidence>
<accession>A0A517P719</accession>
<sequence length="176" mass="18118">MRIRPLRIKFSGRLEPLLAPRTPAAGIAPSAVVALAAALAALLAAGCGGSDRPPQVAVRGTVTVDGAPLPAGTVTFVPVEGAPGPRTSAAIAGGEYAVPAAVGPVPGAYRVEIVSADPDRPPGDAELSPAELARLRSARPSRPWPLPAVYHVRSTLRRDVTAEGENRFDFPLTRTP</sequence>
<organism evidence="1 2">
    <name type="scientific">Alienimonas californiensis</name>
    <dbReference type="NCBI Taxonomy" id="2527989"/>
    <lineage>
        <taxon>Bacteria</taxon>
        <taxon>Pseudomonadati</taxon>
        <taxon>Planctomycetota</taxon>
        <taxon>Planctomycetia</taxon>
        <taxon>Planctomycetales</taxon>
        <taxon>Planctomycetaceae</taxon>
        <taxon>Alienimonas</taxon>
    </lineage>
</organism>
<name>A0A517P719_9PLAN</name>
<dbReference type="Proteomes" id="UP000318741">
    <property type="component" value="Chromosome"/>
</dbReference>
<proteinExistence type="predicted"/>
<dbReference type="RefSeq" id="WP_145357994.1">
    <property type="nucleotide sequence ID" value="NZ_CP036265.1"/>
</dbReference>
<dbReference type="OrthoDB" id="286361at2"/>
<evidence type="ECO:0000313" key="2">
    <source>
        <dbReference type="Proteomes" id="UP000318741"/>
    </source>
</evidence>
<dbReference type="EMBL" id="CP036265">
    <property type="protein sequence ID" value="QDT15170.1"/>
    <property type="molecule type" value="Genomic_DNA"/>
</dbReference>
<evidence type="ECO:0000313" key="1">
    <source>
        <dbReference type="EMBL" id="QDT15170.1"/>
    </source>
</evidence>
<keyword evidence="2" id="KW-1185">Reference proteome</keyword>
<reference evidence="1 2" key="1">
    <citation type="submission" date="2019-02" db="EMBL/GenBank/DDBJ databases">
        <title>Deep-cultivation of Planctomycetes and their phenomic and genomic characterization uncovers novel biology.</title>
        <authorList>
            <person name="Wiegand S."/>
            <person name="Jogler M."/>
            <person name="Boedeker C."/>
            <person name="Pinto D."/>
            <person name="Vollmers J."/>
            <person name="Rivas-Marin E."/>
            <person name="Kohn T."/>
            <person name="Peeters S.H."/>
            <person name="Heuer A."/>
            <person name="Rast P."/>
            <person name="Oberbeckmann S."/>
            <person name="Bunk B."/>
            <person name="Jeske O."/>
            <person name="Meyerdierks A."/>
            <person name="Storesund J.E."/>
            <person name="Kallscheuer N."/>
            <person name="Luecker S."/>
            <person name="Lage O.M."/>
            <person name="Pohl T."/>
            <person name="Merkel B.J."/>
            <person name="Hornburger P."/>
            <person name="Mueller R.-W."/>
            <person name="Bruemmer F."/>
            <person name="Labrenz M."/>
            <person name="Spormann A.M."/>
            <person name="Op den Camp H."/>
            <person name="Overmann J."/>
            <person name="Amann R."/>
            <person name="Jetten M.S.M."/>
            <person name="Mascher T."/>
            <person name="Medema M.H."/>
            <person name="Devos D.P."/>
            <person name="Kaster A.-K."/>
            <person name="Ovreas L."/>
            <person name="Rohde M."/>
            <person name="Galperin M.Y."/>
            <person name="Jogler C."/>
        </authorList>
    </citation>
    <scope>NUCLEOTIDE SEQUENCE [LARGE SCALE GENOMIC DNA]</scope>
    <source>
        <strain evidence="1 2">CA12</strain>
    </source>
</reference>